<feature type="compositionally biased region" description="Basic and acidic residues" evidence="1">
    <location>
        <begin position="63"/>
        <end position="76"/>
    </location>
</feature>
<evidence type="ECO:0000313" key="3">
    <source>
        <dbReference type="Proteomes" id="UP001206878"/>
    </source>
</evidence>
<sequence>RAETGLHGPLGGRRTEQRLGVRKITRRTPDVLADQRDRSIELVVDLGLREPIEQSVPVRVRPDVDPARRSHVAERRPRQRCAVVRK</sequence>
<name>A0AAW5N4U5_9ESCH</name>
<evidence type="ECO:0000313" key="2">
    <source>
        <dbReference type="EMBL" id="MCR6679192.1"/>
    </source>
</evidence>
<gene>
    <name evidence="2" type="ORF">NVV43_27345</name>
</gene>
<proteinExistence type="predicted"/>
<feature type="compositionally biased region" description="Basic residues" evidence="1">
    <location>
        <begin position="77"/>
        <end position="86"/>
    </location>
</feature>
<reference evidence="2" key="1">
    <citation type="submission" date="2022-07" db="EMBL/GenBank/DDBJ databases">
        <title>Diversity of ethanolamine utilization by human commensal Escherichia coli.</title>
        <authorList>
            <person name="Jubelin G."/>
        </authorList>
    </citation>
    <scope>NUCLEOTIDE SEQUENCE</scope>
    <source>
        <strain evidence="2">S1</strain>
    </source>
</reference>
<comment type="caution">
    <text evidence="2">The sequence shown here is derived from an EMBL/GenBank/DDBJ whole genome shotgun (WGS) entry which is preliminary data.</text>
</comment>
<feature type="non-terminal residue" evidence="2">
    <location>
        <position position="86"/>
    </location>
</feature>
<dbReference type="Proteomes" id="UP001206878">
    <property type="component" value="Unassembled WGS sequence"/>
</dbReference>
<dbReference type="AlphaFoldDB" id="A0AAW5N4U5"/>
<organism evidence="2 3">
    <name type="scientific">Escherichia marmotae</name>
    <dbReference type="NCBI Taxonomy" id="1499973"/>
    <lineage>
        <taxon>Bacteria</taxon>
        <taxon>Pseudomonadati</taxon>
        <taxon>Pseudomonadota</taxon>
        <taxon>Gammaproteobacteria</taxon>
        <taxon>Enterobacterales</taxon>
        <taxon>Enterobacteriaceae</taxon>
        <taxon>Escherichia</taxon>
    </lineage>
</organism>
<protein>
    <submittedName>
        <fullName evidence="2">Uncharacterized protein</fullName>
    </submittedName>
</protein>
<feature type="region of interest" description="Disordered" evidence="1">
    <location>
        <begin position="63"/>
        <end position="86"/>
    </location>
</feature>
<evidence type="ECO:0000256" key="1">
    <source>
        <dbReference type="SAM" id="MobiDB-lite"/>
    </source>
</evidence>
<accession>A0AAW5N4U5</accession>
<dbReference type="EMBL" id="JANPXH010000937">
    <property type="protein sequence ID" value="MCR6679192.1"/>
    <property type="molecule type" value="Genomic_DNA"/>
</dbReference>
<feature type="non-terminal residue" evidence="2">
    <location>
        <position position="1"/>
    </location>
</feature>